<gene>
    <name evidence="2" type="ORF">AWB85_19525</name>
</gene>
<feature type="transmembrane region" description="Helical" evidence="1">
    <location>
        <begin position="71"/>
        <end position="89"/>
    </location>
</feature>
<dbReference type="AlphaFoldDB" id="A0A179VDK7"/>
<evidence type="ECO:0000313" key="3">
    <source>
        <dbReference type="Proteomes" id="UP000186919"/>
    </source>
</evidence>
<evidence type="ECO:0000313" key="2">
    <source>
        <dbReference type="EMBL" id="OAT69737.1"/>
    </source>
</evidence>
<comment type="caution">
    <text evidence="2">The sequence shown here is derived from an EMBL/GenBank/DDBJ whole genome shotgun (WGS) entry which is preliminary data.</text>
</comment>
<accession>A0A179VDK7</accession>
<feature type="transmembrane region" description="Helical" evidence="1">
    <location>
        <begin position="33"/>
        <end position="51"/>
    </location>
</feature>
<feature type="transmembrane region" description="Helical" evidence="1">
    <location>
        <begin position="6"/>
        <end position="21"/>
    </location>
</feature>
<dbReference type="Proteomes" id="UP000186919">
    <property type="component" value="Unassembled WGS sequence"/>
</dbReference>
<sequence>MVENLTGLGVVAFWVVLLLRLPEVLRQKEFRNMYFSVVALGLSVTLYYRPIAEFLAELFGSARPCNIGMNLWGILTSGVVAALVARELWPRAVKVVYGLTAAGLVVVAVIGQTVSQGSIGCATALDLPWWDPYWWLLCGAWISAMACAVLLCVRSIRAAAGMPALTATMVCFLIGFASSLLFWIGILSFLVLRPPWVLSALPIVLLFHVWFHTLGLFIGVVTSAGSWVNSALAMRRRLRLLRRLEHLEHTSQTSRRALHAGLWRDFVRSPRLGVYRAEVQILDSLALMGDQVLAAGQAGSAAAAGIVEYAKSAECADAEGGILFDKLETYVRELNEENGIRGNLHQR</sequence>
<feature type="transmembrane region" description="Helical" evidence="1">
    <location>
        <begin position="210"/>
        <end position="234"/>
    </location>
</feature>
<keyword evidence="1" id="KW-0472">Membrane</keyword>
<feature type="transmembrane region" description="Helical" evidence="1">
    <location>
        <begin position="165"/>
        <end position="190"/>
    </location>
</feature>
<evidence type="ECO:0000256" key="1">
    <source>
        <dbReference type="SAM" id="Phobius"/>
    </source>
</evidence>
<dbReference type="EMBL" id="LQYE01000003">
    <property type="protein sequence ID" value="OAT69737.1"/>
    <property type="molecule type" value="Genomic_DNA"/>
</dbReference>
<reference evidence="2 3" key="1">
    <citation type="submission" date="2016-01" db="EMBL/GenBank/DDBJ databases">
        <title>Mycobacterium immunogenum strain CD11_6 genome sequencing and assembly.</title>
        <authorList>
            <person name="Kaur G."/>
            <person name="Nair G.R."/>
            <person name="Mayilraj S."/>
        </authorList>
    </citation>
    <scope>NUCLEOTIDE SEQUENCE [LARGE SCALE GENOMIC DNA]</scope>
    <source>
        <strain evidence="2 3">CD11-6</strain>
    </source>
</reference>
<feature type="transmembrane region" description="Helical" evidence="1">
    <location>
        <begin position="96"/>
        <end position="114"/>
    </location>
</feature>
<name>A0A179VDK7_9MYCO</name>
<feature type="transmembrane region" description="Helical" evidence="1">
    <location>
        <begin position="134"/>
        <end position="153"/>
    </location>
</feature>
<keyword evidence="1" id="KW-1133">Transmembrane helix</keyword>
<keyword evidence="1" id="KW-0812">Transmembrane</keyword>
<organism evidence="2 3">
    <name type="scientific">Mycobacteroides immunogenum</name>
    <dbReference type="NCBI Taxonomy" id="83262"/>
    <lineage>
        <taxon>Bacteria</taxon>
        <taxon>Bacillati</taxon>
        <taxon>Actinomycetota</taxon>
        <taxon>Actinomycetes</taxon>
        <taxon>Mycobacteriales</taxon>
        <taxon>Mycobacteriaceae</taxon>
        <taxon>Mycobacteroides</taxon>
    </lineage>
</organism>
<proteinExistence type="predicted"/>
<protein>
    <submittedName>
        <fullName evidence="2">Uncharacterized protein</fullName>
    </submittedName>
</protein>